<feature type="transmembrane region" description="Helical" evidence="1">
    <location>
        <begin position="44"/>
        <end position="62"/>
    </location>
</feature>
<comment type="caution">
    <text evidence="2">The sequence shown here is derived from an EMBL/GenBank/DDBJ whole genome shotgun (WGS) entry which is preliminary data.</text>
</comment>
<accession>A0AAE3YQF5</accession>
<proteinExistence type="predicted"/>
<evidence type="ECO:0000313" key="2">
    <source>
        <dbReference type="EMBL" id="MDR7276775.1"/>
    </source>
</evidence>
<gene>
    <name evidence="2" type="ORF">J2S41_003553</name>
</gene>
<name>A0AAE3YQF5_9ACTN</name>
<dbReference type="Proteomes" id="UP001183643">
    <property type="component" value="Unassembled WGS sequence"/>
</dbReference>
<keyword evidence="3" id="KW-1185">Reference proteome</keyword>
<feature type="transmembrane region" description="Helical" evidence="1">
    <location>
        <begin position="20"/>
        <end position="37"/>
    </location>
</feature>
<reference evidence="2" key="1">
    <citation type="submission" date="2023-07" db="EMBL/GenBank/DDBJ databases">
        <title>Sequencing the genomes of 1000 actinobacteria strains.</title>
        <authorList>
            <person name="Klenk H.-P."/>
        </authorList>
    </citation>
    <scope>NUCLEOTIDE SEQUENCE</scope>
    <source>
        <strain evidence="2">DSM 44707</strain>
    </source>
</reference>
<keyword evidence="1" id="KW-0812">Transmembrane</keyword>
<protein>
    <submittedName>
        <fullName evidence="2">Peptidoglycan/LPS O-acetylase OafA/YrhL</fullName>
    </submittedName>
</protein>
<keyword evidence="1" id="KW-0472">Membrane</keyword>
<keyword evidence="1" id="KW-1133">Transmembrane helix</keyword>
<evidence type="ECO:0000313" key="3">
    <source>
        <dbReference type="Proteomes" id="UP001183643"/>
    </source>
</evidence>
<dbReference type="RefSeq" id="WP_310368990.1">
    <property type="nucleotide sequence ID" value="NZ_JAVDYB010000001.1"/>
</dbReference>
<feature type="transmembrane region" description="Helical" evidence="1">
    <location>
        <begin position="74"/>
        <end position="94"/>
    </location>
</feature>
<evidence type="ECO:0000256" key="1">
    <source>
        <dbReference type="SAM" id="Phobius"/>
    </source>
</evidence>
<dbReference type="AlphaFoldDB" id="A0AAE3YQF5"/>
<organism evidence="2 3">
    <name type="scientific">Catenuloplanes atrovinosus</name>
    <dbReference type="NCBI Taxonomy" id="137266"/>
    <lineage>
        <taxon>Bacteria</taxon>
        <taxon>Bacillati</taxon>
        <taxon>Actinomycetota</taxon>
        <taxon>Actinomycetes</taxon>
        <taxon>Micromonosporales</taxon>
        <taxon>Micromonosporaceae</taxon>
        <taxon>Catenuloplanes</taxon>
    </lineage>
</organism>
<dbReference type="EMBL" id="JAVDYB010000001">
    <property type="protein sequence ID" value="MDR7276775.1"/>
    <property type="molecule type" value="Genomic_DNA"/>
</dbReference>
<feature type="transmembrane region" description="Helical" evidence="1">
    <location>
        <begin position="139"/>
        <end position="161"/>
    </location>
</feature>
<sequence length="196" mass="21445">MVWLTASVLVPPGVPLAELVMPQFAPCFVAGMTIHLIRRSGPSVPLWALLAGSWLVSLFRVRERVLFANPGFPVPVRPALLIITLAYGVLLAVALGATDRWNWRPLAVAGAVSYPFYLLHPRVGFTMMRYAHERVGLPAPVLLVAAVAALLALAWLVHRLVERPLTPALRRLIAAGPRDAVVRRPPRQPAPRSTSR</sequence>